<feature type="coiled-coil region" evidence="3">
    <location>
        <begin position="457"/>
        <end position="488"/>
    </location>
</feature>
<dbReference type="STRING" id="4999.A0A1Y1UPN2"/>
<dbReference type="InterPro" id="IPR001487">
    <property type="entry name" value="Bromodomain"/>
</dbReference>
<keyword evidence="7" id="KW-1185">Reference proteome</keyword>
<dbReference type="PRINTS" id="PR00503">
    <property type="entry name" value="BROMODOMAIN"/>
</dbReference>
<dbReference type="Gene3D" id="1.10.20.10">
    <property type="entry name" value="Histone, subunit A"/>
    <property type="match status" value="1"/>
</dbReference>
<sequence>MKYLLGFLEGISDGPDLADPEFQQLLVDVQAGKTQPKSADAFYESLEKIINELKSTPESLPFQKPVTRRDAPDYYEVIKKPMDLSTMLRNIKGHKYKSKAEFAADLNLIWDNCALYNHEGHPIRIGARFMKQKADHHLEFLADKNEAPQQTFILPTLSGSGISVAARQIAAAGPHAPSQPSPLREASQAPAADEDARGEIVDSTQGDSAASQSFRAEAGAGPQSNTATQEQSSSQGQEEAEASSSRRDPNLFSSTDSRLGVGRASSIGRITQASWPKLQTNLDTAPALIRTSNTMNQFFPISSTHLPGPSFSDKGKAKEVLTASTPPAWYPSTGRPDPADASPLEGHWWTAIIKDEAFVGGMPATPVMAHSVSPKVARIRAKKRRRVSEYASEDRNGLDFTNQGHRGGTPALESPRPVKLESLVHRSVDRLIEARKLMNQIQDFQRIELEGGILPPIQRFDEKLERERRREERAERRAREKVERMEARKRASNGGEMGEEEAVMNIRRSTAGLLAHAGFEGANEIALDTVTRLVIDHIRSLGRTFRLFLDGSSHDLTSEQMTLHVLHENGQIQLQDLEAHIKDDIEREGVKVAEMTRKVKQGYKDVTAAPVVHDDMMFAEDGEMLLDGNFAEELGEDFLGLREMGIDKEFGLSSLTVPSSLFHGRRKRVANADQYGSKQADYDYPPPPPFVPLAPSAISAQLPALLHAFYASRLESGLGIQEDDPFDHVHSQIGSMGQIVVKSIGVKKKRPEEVEKADQQEEAKKVKPKKPPKVGVGKGNWIRPPKHERDRRAAEKRAALERQKQLASQGNGDGVITMTEDVNGIAAAGDDDAEGEEE</sequence>
<evidence type="ECO:0000256" key="3">
    <source>
        <dbReference type="SAM" id="Coils"/>
    </source>
</evidence>
<organism evidence="6 7">
    <name type="scientific">Kockovaella imperatae</name>
    <dbReference type="NCBI Taxonomy" id="4999"/>
    <lineage>
        <taxon>Eukaryota</taxon>
        <taxon>Fungi</taxon>
        <taxon>Dikarya</taxon>
        <taxon>Basidiomycota</taxon>
        <taxon>Agaricomycotina</taxon>
        <taxon>Tremellomycetes</taxon>
        <taxon>Tremellales</taxon>
        <taxon>Cuniculitremaceae</taxon>
        <taxon>Kockovaella</taxon>
    </lineage>
</organism>
<dbReference type="SUPFAM" id="SSF47370">
    <property type="entry name" value="Bromodomain"/>
    <property type="match status" value="1"/>
</dbReference>
<dbReference type="InParanoid" id="A0A1Y1UPN2"/>
<dbReference type="GeneID" id="33559670"/>
<dbReference type="PANTHER" id="PTHR47343:SF1">
    <property type="entry name" value="TRANSCRIPTIONAL ACTIVATOR SPT7"/>
    <property type="match status" value="1"/>
</dbReference>
<dbReference type="InterPro" id="IPR009072">
    <property type="entry name" value="Histone-fold"/>
</dbReference>
<dbReference type="GO" id="GO:0000124">
    <property type="term" value="C:SAGA complex"/>
    <property type="evidence" value="ECO:0007669"/>
    <property type="project" value="InterPro"/>
</dbReference>
<dbReference type="AlphaFoldDB" id="A0A1Y1UPN2"/>
<dbReference type="GO" id="GO:0006325">
    <property type="term" value="P:chromatin organization"/>
    <property type="evidence" value="ECO:0007669"/>
    <property type="project" value="UniProtKB-ARBA"/>
</dbReference>
<dbReference type="SMART" id="SM00297">
    <property type="entry name" value="BROMO"/>
    <property type="match status" value="1"/>
</dbReference>
<name>A0A1Y1UPN2_9TREE</name>
<keyword evidence="1 2" id="KW-0103">Bromodomain</keyword>
<gene>
    <name evidence="6" type="ORF">BD324DRAFT_648586</name>
</gene>
<dbReference type="InterPro" id="IPR036427">
    <property type="entry name" value="Bromodomain-like_sf"/>
</dbReference>
<dbReference type="GO" id="GO:0006357">
    <property type="term" value="P:regulation of transcription by RNA polymerase II"/>
    <property type="evidence" value="ECO:0007669"/>
    <property type="project" value="TreeGrafter"/>
</dbReference>
<dbReference type="Pfam" id="PF00439">
    <property type="entry name" value="Bromodomain"/>
    <property type="match status" value="1"/>
</dbReference>
<feature type="region of interest" description="Disordered" evidence="4">
    <location>
        <begin position="170"/>
        <end position="259"/>
    </location>
</feature>
<dbReference type="InterPro" id="IPR018359">
    <property type="entry name" value="Bromodomain_CS"/>
</dbReference>
<dbReference type="GO" id="GO:0046695">
    <property type="term" value="C:SLIK (SAGA-like) complex"/>
    <property type="evidence" value="ECO:0007669"/>
    <property type="project" value="InterPro"/>
</dbReference>
<feature type="compositionally biased region" description="Polar residues" evidence="4">
    <location>
        <begin position="202"/>
        <end position="214"/>
    </location>
</feature>
<feature type="compositionally biased region" description="Basic and acidic residues" evidence="4">
    <location>
        <begin position="750"/>
        <end position="765"/>
    </location>
</feature>
<feature type="domain" description="Bromo" evidence="5">
    <location>
        <begin position="54"/>
        <end position="124"/>
    </location>
</feature>
<reference evidence="6 7" key="1">
    <citation type="submission" date="2017-03" db="EMBL/GenBank/DDBJ databases">
        <title>Widespread Adenine N6-methylation of Active Genes in Fungi.</title>
        <authorList>
            <consortium name="DOE Joint Genome Institute"/>
            <person name="Mondo S.J."/>
            <person name="Dannebaum R.O."/>
            <person name="Kuo R.C."/>
            <person name="Louie K.B."/>
            <person name="Bewick A.J."/>
            <person name="Labutti K."/>
            <person name="Haridas S."/>
            <person name="Kuo A."/>
            <person name="Salamov A."/>
            <person name="Ahrendt S.R."/>
            <person name="Lau R."/>
            <person name="Bowen B.P."/>
            <person name="Lipzen A."/>
            <person name="Sullivan W."/>
            <person name="Andreopoulos W.B."/>
            <person name="Clum A."/>
            <person name="Lindquist E."/>
            <person name="Daum C."/>
            <person name="Northen T.R."/>
            <person name="Ramamoorthy G."/>
            <person name="Schmitz R.J."/>
            <person name="Gryganskyi A."/>
            <person name="Culley D."/>
            <person name="Magnuson J."/>
            <person name="James T.Y."/>
            <person name="O'Malley M.A."/>
            <person name="Stajich J.E."/>
            <person name="Spatafora J.W."/>
            <person name="Visel A."/>
            <person name="Grigoriev I.V."/>
        </authorList>
    </citation>
    <scope>NUCLEOTIDE SEQUENCE [LARGE SCALE GENOMIC DNA]</scope>
    <source>
        <strain evidence="6 7">NRRL Y-17943</strain>
    </source>
</reference>
<accession>A0A1Y1UPN2</accession>
<evidence type="ECO:0000256" key="4">
    <source>
        <dbReference type="SAM" id="MobiDB-lite"/>
    </source>
</evidence>
<evidence type="ECO:0000313" key="6">
    <source>
        <dbReference type="EMBL" id="ORX39969.1"/>
    </source>
</evidence>
<protein>
    <recommendedName>
        <fullName evidence="5">Bromo domain-containing protein</fullName>
    </recommendedName>
</protein>
<dbReference type="GO" id="GO:0005198">
    <property type="term" value="F:structural molecule activity"/>
    <property type="evidence" value="ECO:0007669"/>
    <property type="project" value="TreeGrafter"/>
</dbReference>
<comment type="caution">
    <text evidence="6">The sequence shown here is derived from an EMBL/GenBank/DDBJ whole genome shotgun (WGS) entry which is preliminary data.</text>
</comment>
<dbReference type="FunCoup" id="A0A1Y1UPN2">
    <property type="interactions" value="20"/>
</dbReference>
<feature type="compositionally biased region" description="Basic and acidic residues" evidence="4">
    <location>
        <begin position="785"/>
        <end position="804"/>
    </location>
</feature>
<dbReference type="CDD" id="cd22927">
    <property type="entry name" value="HFD_SPT7"/>
    <property type="match status" value="1"/>
</dbReference>
<feature type="compositionally biased region" description="Acidic residues" evidence="4">
    <location>
        <begin position="829"/>
        <end position="838"/>
    </location>
</feature>
<dbReference type="RefSeq" id="XP_021873754.1">
    <property type="nucleotide sequence ID" value="XM_022017861.1"/>
</dbReference>
<dbReference type="Proteomes" id="UP000193218">
    <property type="component" value="Unassembled WGS sequence"/>
</dbReference>
<keyword evidence="3" id="KW-0175">Coiled coil</keyword>
<dbReference type="PROSITE" id="PS00633">
    <property type="entry name" value="BROMODOMAIN_1"/>
    <property type="match status" value="1"/>
</dbReference>
<evidence type="ECO:0000313" key="7">
    <source>
        <dbReference type="Proteomes" id="UP000193218"/>
    </source>
</evidence>
<dbReference type="PROSITE" id="PS50014">
    <property type="entry name" value="BROMODOMAIN_2"/>
    <property type="match status" value="1"/>
</dbReference>
<dbReference type="PANTHER" id="PTHR47343">
    <property type="entry name" value="TRANSCRIPTIONAL ACTIVATOR SPT7"/>
    <property type="match status" value="1"/>
</dbReference>
<proteinExistence type="predicted"/>
<evidence type="ECO:0000256" key="1">
    <source>
        <dbReference type="ARBA" id="ARBA00023117"/>
    </source>
</evidence>
<feature type="region of interest" description="Disordered" evidence="4">
    <location>
        <begin position="388"/>
        <end position="415"/>
    </location>
</feature>
<dbReference type="InterPro" id="IPR037782">
    <property type="entry name" value="Spt7"/>
</dbReference>
<evidence type="ECO:0000256" key="2">
    <source>
        <dbReference type="PROSITE-ProRule" id="PRU00035"/>
    </source>
</evidence>
<feature type="region of interest" description="Disordered" evidence="4">
    <location>
        <begin position="748"/>
        <end position="838"/>
    </location>
</feature>
<dbReference type="EMBL" id="NBSH01000002">
    <property type="protein sequence ID" value="ORX39969.1"/>
    <property type="molecule type" value="Genomic_DNA"/>
</dbReference>
<dbReference type="Gene3D" id="1.20.920.10">
    <property type="entry name" value="Bromodomain-like"/>
    <property type="match status" value="1"/>
</dbReference>
<dbReference type="GO" id="GO:0046982">
    <property type="term" value="F:protein heterodimerization activity"/>
    <property type="evidence" value="ECO:0007669"/>
    <property type="project" value="InterPro"/>
</dbReference>
<dbReference type="OrthoDB" id="21449at2759"/>
<evidence type="ECO:0000259" key="5">
    <source>
        <dbReference type="PROSITE" id="PS50014"/>
    </source>
</evidence>